<feature type="compositionally biased region" description="Low complexity" evidence="1">
    <location>
        <begin position="110"/>
        <end position="123"/>
    </location>
</feature>
<sequence length="153" mass="17307">MLRIWLSTPDAFVLPNRYGLRFHAVAQVVWEGLPRSADRIRHDIHRLKYEFFSFLVIVLEGGMRSTPYARWPYHLKSRVPCWWQVYDVHVMRTQLHHSAGTAAGTGAGVGTNFSQGSLGSPSLGSPPPYSPPANDRDVAFFSDAERDEDSDDY</sequence>
<evidence type="ECO:0000313" key="2">
    <source>
        <dbReference type="EMBL" id="PWN96390.1"/>
    </source>
</evidence>
<name>A0A316Z3R7_9BASI</name>
<dbReference type="RefSeq" id="XP_025596669.1">
    <property type="nucleotide sequence ID" value="XM_025744296.1"/>
</dbReference>
<evidence type="ECO:0000313" key="3">
    <source>
        <dbReference type="Proteomes" id="UP000245946"/>
    </source>
</evidence>
<keyword evidence="3" id="KW-1185">Reference proteome</keyword>
<protein>
    <submittedName>
        <fullName evidence="2">Uncharacterized protein</fullName>
    </submittedName>
</protein>
<gene>
    <name evidence="2" type="ORF">FA09DRAFT_340190</name>
</gene>
<proteinExistence type="predicted"/>
<organism evidence="2 3">
    <name type="scientific">Tilletiopsis washingtonensis</name>
    <dbReference type="NCBI Taxonomy" id="58919"/>
    <lineage>
        <taxon>Eukaryota</taxon>
        <taxon>Fungi</taxon>
        <taxon>Dikarya</taxon>
        <taxon>Basidiomycota</taxon>
        <taxon>Ustilaginomycotina</taxon>
        <taxon>Exobasidiomycetes</taxon>
        <taxon>Entylomatales</taxon>
        <taxon>Entylomatales incertae sedis</taxon>
        <taxon>Tilletiopsis</taxon>
    </lineage>
</organism>
<dbReference type="AlphaFoldDB" id="A0A316Z3R7"/>
<evidence type="ECO:0000256" key="1">
    <source>
        <dbReference type="SAM" id="MobiDB-lite"/>
    </source>
</evidence>
<accession>A0A316Z3R7</accession>
<dbReference type="Proteomes" id="UP000245946">
    <property type="component" value="Unassembled WGS sequence"/>
</dbReference>
<dbReference type="EMBL" id="KZ819299">
    <property type="protein sequence ID" value="PWN96390.1"/>
    <property type="molecule type" value="Genomic_DNA"/>
</dbReference>
<feature type="region of interest" description="Disordered" evidence="1">
    <location>
        <begin position="106"/>
        <end position="153"/>
    </location>
</feature>
<reference evidence="2 3" key="1">
    <citation type="journal article" date="2018" name="Mol. Biol. Evol.">
        <title>Broad Genomic Sampling Reveals a Smut Pathogenic Ancestry of the Fungal Clade Ustilaginomycotina.</title>
        <authorList>
            <person name="Kijpornyongpan T."/>
            <person name="Mondo S.J."/>
            <person name="Barry K."/>
            <person name="Sandor L."/>
            <person name="Lee J."/>
            <person name="Lipzen A."/>
            <person name="Pangilinan J."/>
            <person name="LaButti K."/>
            <person name="Hainaut M."/>
            <person name="Henrissat B."/>
            <person name="Grigoriev I.V."/>
            <person name="Spatafora J.W."/>
            <person name="Aime M.C."/>
        </authorList>
    </citation>
    <scope>NUCLEOTIDE SEQUENCE [LARGE SCALE GENOMIC DNA]</scope>
    <source>
        <strain evidence="2 3">MCA 4186</strain>
    </source>
</reference>
<dbReference type="GeneID" id="37271840"/>